<dbReference type="RefSeq" id="WP_132083474.1">
    <property type="nucleotide sequence ID" value="NZ_JADNAH010000029.1"/>
</dbReference>
<organism evidence="2 3">
    <name type="scientific">Harryflintia acetispora</name>
    <dbReference type="NCBI Taxonomy" id="1849041"/>
    <lineage>
        <taxon>Bacteria</taxon>
        <taxon>Bacillati</taxon>
        <taxon>Bacillota</taxon>
        <taxon>Clostridia</taxon>
        <taxon>Eubacteriales</taxon>
        <taxon>Oscillospiraceae</taxon>
        <taxon>Harryflintia</taxon>
    </lineage>
</organism>
<gene>
    <name evidence="2" type="ORF">EDD78_101142</name>
</gene>
<proteinExistence type="predicted"/>
<name>A0A9X8ULB0_9FIRM</name>
<feature type="compositionally biased region" description="Acidic residues" evidence="1">
    <location>
        <begin position="319"/>
        <end position="328"/>
    </location>
</feature>
<dbReference type="Proteomes" id="UP000294682">
    <property type="component" value="Unassembled WGS sequence"/>
</dbReference>
<evidence type="ECO:0000313" key="2">
    <source>
        <dbReference type="EMBL" id="TCL45161.1"/>
    </source>
</evidence>
<reference evidence="2 3" key="1">
    <citation type="submission" date="2019-03" db="EMBL/GenBank/DDBJ databases">
        <title>Genomic Encyclopedia of Type Strains, Phase IV (KMG-IV): sequencing the most valuable type-strain genomes for metagenomic binning, comparative biology and taxonomic classification.</title>
        <authorList>
            <person name="Goeker M."/>
        </authorList>
    </citation>
    <scope>NUCLEOTIDE SEQUENCE [LARGE SCALE GENOMIC DNA]</scope>
    <source>
        <strain evidence="2 3">DSM 100433</strain>
    </source>
</reference>
<sequence>MLKKVTIISVFVLIASMLVCVVAAPLAVKDFLTNGDKIFSQFFNASEVYSFEEADAIRVDFPGDYYQILVEQSEDDNSYLRVEGVMAKEYTITPREETIGSSQVVTVRIGDDSFFDPDTSSYLLRRSLRRMAQTTVILRVPERVAVETTGRPYYVYYNDSVRFANRSYYDDREWEENTEYESGGDRSESRQALYQKYDAGIAAFGSELETASARMMTQVDVYPTENFYQEVDGIVERYQQKLRGQLFPLHSEIFDIDTLSSLLNNYLELVGQEEKYRTVIDLDRGDESTEEQYDKVSELAGNARERFEEMYERYLDDAAPAEEGEDFASSEAEPAGMIVQSEAAEASSGEMIPLSSSSIPG</sequence>
<comment type="caution">
    <text evidence="2">The sequence shown here is derived from an EMBL/GenBank/DDBJ whole genome shotgun (WGS) entry which is preliminary data.</text>
</comment>
<evidence type="ECO:0000313" key="3">
    <source>
        <dbReference type="Proteomes" id="UP000294682"/>
    </source>
</evidence>
<protein>
    <submittedName>
        <fullName evidence="2">Uncharacterized protein</fullName>
    </submittedName>
</protein>
<evidence type="ECO:0000256" key="1">
    <source>
        <dbReference type="SAM" id="MobiDB-lite"/>
    </source>
</evidence>
<dbReference type="AlphaFoldDB" id="A0A9X8ULB0"/>
<accession>A0A9X8ULB0</accession>
<feature type="region of interest" description="Disordered" evidence="1">
    <location>
        <begin position="316"/>
        <end position="361"/>
    </location>
</feature>
<keyword evidence="3" id="KW-1185">Reference proteome</keyword>
<dbReference type="EMBL" id="SLUK01000001">
    <property type="protein sequence ID" value="TCL45161.1"/>
    <property type="molecule type" value="Genomic_DNA"/>
</dbReference>